<dbReference type="AlphaFoldDB" id="A0A175RDU7"/>
<feature type="domain" description="TssC1 C-terminal" evidence="2">
    <location>
        <begin position="329"/>
        <end position="438"/>
    </location>
</feature>
<accession>A0A175RDU7</accession>
<dbReference type="Proteomes" id="UP000078272">
    <property type="component" value="Unassembled WGS sequence"/>
</dbReference>
<evidence type="ECO:0000313" key="4">
    <source>
        <dbReference type="Proteomes" id="UP000078272"/>
    </source>
</evidence>
<organism evidence="3 4">
    <name type="scientific">Aureimonas ureilytica</name>
    <dbReference type="NCBI Taxonomy" id="401562"/>
    <lineage>
        <taxon>Bacteria</taxon>
        <taxon>Pseudomonadati</taxon>
        <taxon>Pseudomonadota</taxon>
        <taxon>Alphaproteobacteria</taxon>
        <taxon>Hyphomicrobiales</taxon>
        <taxon>Aurantimonadaceae</taxon>
        <taxon>Aureimonas</taxon>
    </lineage>
</organism>
<dbReference type="Pfam" id="PF18945">
    <property type="entry name" value="VipB_2"/>
    <property type="match status" value="1"/>
</dbReference>
<dbReference type="InterPro" id="IPR010269">
    <property type="entry name" value="T6SS_TssC-like"/>
</dbReference>
<sequence length="444" mass="48751">MRAAIDRDIAAVDAMLSAQVDAILHHSDFQTLEASWLGLNHLIDAAGDDERVVVRALSATWAELSRDFNRAAEFDRSLLFERLYNDEFGMPGGLPYGLVLCDYEIQHRRDPARGAATDDISTLSSLAGVAAAAFAPCVIGASPALLGVEDFAELSFAQDIGLPFRGADYARWRALQAQGDSRFLAVTAPRVLMRRRHGDEAARGDGFRFEEGRRGLGIDDWLFGNAVYAFGAVVISAFRDSSWFADIRGTRQDESGAGLVENLPTIPFSTGEARAYRRPLEVELTDRKQKQMEEIGLMALSPCRYTPHSAFLGAPSLHLPGQAGGAARDANERISSMLQYILCVSRFAHYIKVIARDAMGAFTTADELQTRLATWLQQYVTGNSDAPDELKAQYPLNSSSVEIHEVPGKPGAFACVMHLKPHFQIDQMVASFRLHTELSGLRAR</sequence>
<dbReference type="PANTHER" id="PTHR35565">
    <property type="entry name" value="CYTOPLASMIC PROTEIN-RELATED"/>
    <property type="match status" value="1"/>
</dbReference>
<dbReference type="InterPro" id="IPR044031">
    <property type="entry name" value="TssC1_N"/>
</dbReference>
<evidence type="ECO:0008006" key="5">
    <source>
        <dbReference type="Google" id="ProtNLM"/>
    </source>
</evidence>
<dbReference type="NCBIfam" id="TIGR03355">
    <property type="entry name" value="VI_chp_2"/>
    <property type="match status" value="1"/>
</dbReference>
<dbReference type="PATRIC" id="fig|401562.3.peg.236"/>
<feature type="domain" description="TssC1 N-terminal" evidence="1">
    <location>
        <begin position="6"/>
        <end position="318"/>
    </location>
</feature>
<dbReference type="Pfam" id="PF05943">
    <property type="entry name" value="VipB"/>
    <property type="match status" value="1"/>
</dbReference>
<dbReference type="PANTHER" id="PTHR35565:SF3">
    <property type="entry name" value="TYPE VI SECRETION SYSTEM SHEATH PROTEIN TSSC1"/>
    <property type="match status" value="1"/>
</dbReference>
<gene>
    <name evidence="3" type="ORF">NS226_05090</name>
</gene>
<evidence type="ECO:0000259" key="1">
    <source>
        <dbReference type="Pfam" id="PF05943"/>
    </source>
</evidence>
<evidence type="ECO:0000259" key="2">
    <source>
        <dbReference type="Pfam" id="PF18945"/>
    </source>
</evidence>
<name>A0A175RDU7_9HYPH</name>
<comment type="caution">
    <text evidence="3">The sequence shown here is derived from an EMBL/GenBank/DDBJ whole genome shotgun (WGS) entry which is preliminary data.</text>
</comment>
<reference evidence="3 4" key="1">
    <citation type="journal article" date="2016" name="Front. Microbiol.">
        <title>Genomic Resource of Rice Seed Associated Bacteria.</title>
        <authorList>
            <person name="Midha S."/>
            <person name="Bansal K."/>
            <person name="Sharma S."/>
            <person name="Kumar N."/>
            <person name="Patil P.P."/>
            <person name="Chaudhry V."/>
            <person name="Patil P.B."/>
        </authorList>
    </citation>
    <scope>NUCLEOTIDE SEQUENCE [LARGE SCALE GENOMIC DNA]</scope>
    <source>
        <strain evidence="3 4">NS226</strain>
    </source>
</reference>
<evidence type="ECO:0000313" key="3">
    <source>
        <dbReference type="EMBL" id="KTQ97347.1"/>
    </source>
</evidence>
<dbReference type="EMBL" id="LDPZ01000010">
    <property type="protein sequence ID" value="KTQ97347.1"/>
    <property type="molecule type" value="Genomic_DNA"/>
</dbReference>
<proteinExistence type="predicted"/>
<dbReference type="InterPro" id="IPR044032">
    <property type="entry name" value="TssC1_C"/>
</dbReference>
<protein>
    <recommendedName>
        <fullName evidence="5">Type VI secretion protein</fullName>
    </recommendedName>
</protein>